<dbReference type="Proteomes" id="UP000825701">
    <property type="component" value="Chromosome"/>
</dbReference>
<sequence>MLDDLRDAVDPEGDRIDAAEFSYLQLNYYRPGRETRDLLQDAHEDGHLLTIVTSRQPGLEFEVDGRFEPANLAPDELLIMPGGILTLMTGGLMQPLVHQVRNVPGLRKRASLMFFVNASVANPPRAWIAARDGTYPDIRQATIESSQMFGLGSIGALAQ</sequence>
<feature type="domain" description="Fe2OG dioxygenase" evidence="1">
    <location>
        <begin position="20"/>
        <end position="118"/>
    </location>
</feature>
<dbReference type="InterPro" id="IPR044861">
    <property type="entry name" value="IPNS-like_FE2OG_OXY"/>
</dbReference>
<gene>
    <name evidence="2" type="ORF">K6K41_18315</name>
</gene>
<evidence type="ECO:0000259" key="1">
    <source>
        <dbReference type="PROSITE" id="PS51471"/>
    </source>
</evidence>
<dbReference type="Gene3D" id="2.60.120.330">
    <property type="entry name" value="B-lactam Antibiotic, Isopenicillin N Synthase, Chain"/>
    <property type="match status" value="1"/>
</dbReference>
<dbReference type="RefSeq" id="WP_261401850.1">
    <property type="nucleotide sequence ID" value="NZ_CP081869.1"/>
</dbReference>
<dbReference type="KEGG" id="cmet:K6K41_18315"/>
<dbReference type="AlphaFoldDB" id="A0A9E6UGL4"/>
<dbReference type="Pfam" id="PF03171">
    <property type="entry name" value="2OG-FeII_Oxy"/>
    <property type="match status" value="1"/>
</dbReference>
<proteinExistence type="predicted"/>
<dbReference type="SUPFAM" id="SSF51197">
    <property type="entry name" value="Clavaminate synthase-like"/>
    <property type="match status" value="1"/>
</dbReference>
<organism evidence="2 3">
    <name type="scientific">Chenggangzhangella methanolivorans</name>
    <dbReference type="NCBI Taxonomy" id="1437009"/>
    <lineage>
        <taxon>Bacteria</taxon>
        <taxon>Pseudomonadati</taxon>
        <taxon>Pseudomonadota</taxon>
        <taxon>Alphaproteobacteria</taxon>
        <taxon>Hyphomicrobiales</taxon>
        <taxon>Methylopilaceae</taxon>
        <taxon>Chenggangzhangella</taxon>
    </lineage>
</organism>
<dbReference type="PROSITE" id="PS51471">
    <property type="entry name" value="FE2OG_OXY"/>
    <property type="match status" value="1"/>
</dbReference>
<dbReference type="InterPro" id="IPR005123">
    <property type="entry name" value="Oxoglu/Fe-dep_dioxygenase_dom"/>
</dbReference>
<dbReference type="EMBL" id="CP081869">
    <property type="protein sequence ID" value="QZN98862.1"/>
    <property type="molecule type" value="Genomic_DNA"/>
</dbReference>
<evidence type="ECO:0000313" key="2">
    <source>
        <dbReference type="EMBL" id="QZN98862.1"/>
    </source>
</evidence>
<keyword evidence="3" id="KW-1185">Reference proteome</keyword>
<evidence type="ECO:0000313" key="3">
    <source>
        <dbReference type="Proteomes" id="UP000825701"/>
    </source>
</evidence>
<dbReference type="InterPro" id="IPR027443">
    <property type="entry name" value="IPNS-like_sf"/>
</dbReference>
<reference evidence="2" key="1">
    <citation type="submission" date="2021-08" db="EMBL/GenBank/DDBJ databases">
        <authorList>
            <person name="Zhang H."/>
            <person name="Xu M."/>
            <person name="Yu Z."/>
            <person name="Yang L."/>
            <person name="Cai Y."/>
        </authorList>
    </citation>
    <scope>NUCLEOTIDE SEQUENCE</scope>
    <source>
        <strain evidence="2">CHL1</strain>
    </source>
</reference>
<accession>A0A9E6UGL4</accession>
<name>A0A9E6UGL4_9HYPH</name>
<protein>
    <submittedName>
        <fullName evidence="2">2OG-Fe(II) oxygenase family protein</fullName>
    </submittedName>
</protein>